<gene>
    <name evidence="2" type="ORF">PLEPLA_LOCUS26433</name>
</gene>
<protein>
    <submittedName>
        <fullName evidence="2">Uncharacterized protein</fullName>
    </submittedName>
</protein>
<sequence>MTSQPTSSANTRHATHFKLYTSMADVTIQFQSELRHQHIRLQQWLLCPLLFGGEDRTTCSELPESPTAGRALSHPALTPRHCHHLYQCYPGFEAGRLGDPACVPVGSFHLERGCCRGVRKCRPIPELPLLKHFYYVYYDYGPFADCSYDVCRDPVKCEHSRKVVSGSRLIVGPRCTLICNKGLRSCPQAASSPATTGSSSRAQWSERDFASVGRYVTQSHSPESTSVLGPRR</sequence>
<evidence type="ECO:0000313" key="3">
    <source>
        <dbReference type="Proteomes" id="UP001153269"/>
    </source>
</evidence>
<dbReference type="AlphaFoldDB" id="A0A9N7UX71"/>
<evidence type="ECO:0000313" key="2">
    <source>
        <dbReference type="EMBL" id="CAB1438522.1"/>
    </source>
</evidence>
<reference evidence="2" key="1">
    <citation type="submission" date="2020-03" db="EMBL/GenBank/DDBJ databases">
        <authorList>
            <person name="Weist P."/>
        </authorList>
    </citation>
    <scope>NUCLEOTIDE SEQUENCE</scope>
</reference>
<dbReference type="Proteomes" id="UP001153269">
    <property type="component" value="Unassembled WGS sequence"/>
</dbReference>
<organism evidence="2 3">
    <name type="scientific">Pleuronectes platessa</name>
    <name type="common">European plaice</name>
    <dbReference type="NCBI Taxonomy" id="8262"/>
    <lineage>
        <taxon>Eukaryota</taxon>
        <taxon>Metazoa</taxon>
        <taxon>Chordata</taxon>
        <taxon>Craniata</taxon>
        <taxon>Vertebrata</taxon>
        <taxon>Euteleostomi</taxon>
        <taxon>Actinopterygii</taxon>
        <taxon>Neopterygii</taxon>
        <taxon>Teleostei</taxon>
        <taxon>Neoteleostei</taxon>
        <taxon>Acanthomorphata</taxon>
        <taxon>Carangaria</taxon>
        <taxon>Pleuronectiformes</taxon>
        <taxon>Pleuronectoidei</taxon>
        <taxon>Pleuronectidae</taxon>
        <taxon>Pleuronectes</taxon>
    </lineage>
</organism>
<evidence type="ECO:0000256" key="1">
    <source>
        <dbReference type="SAM" id="MobiDB-lite"/>
    </source>
</evidence>
<proteinExistence type="predicted"/>
<feature type="region of interest" description="Disordered" evidence="1">
    <location>
        <begin position="213"/>
        <end position="232"/>
    </location>
</feature>
<name>A0A9N7UX71_PLEPL</name>
<comment type="caution">
    <text evidence="2">The sequence shown here is derived from an EMBL/GenBank/DDBJ whole genome shotgun (WGS) entry which is preliminary data.</text>
</comment>
<keyword evidence="3" id="KW-1185">Reference proteome</keyword>
<accession>A0A9N7UX71</accession>
<dbReference type="EMBL" id="CADEAL010002173">
    <property type="protein sequence ID" value="CAB1438522.1"/>
    <property type="molecule type" value="Genomic_DNA"/>
</dbReference>
<feature type="compositionally biased region" description="Polar residues" evidence="1">
    <location>
        <begin position="216"/>
        <end position="232"/>
    </location>
</feature>